<evidence type="ECO:0000256" key="6">
    <source>
        <dbReference type="SAM" id="Coils"/>
    </source>
</evidence>
<reference evidence="8" key="1">
    <citation type="submission" date="2024-02" db="EMBL/GenBank/DDBJ databases">
        <authorList>
            <consortium name="ELIXIR-Norway"/>
            <consortium name="Elixir Norway"/>
        </authorList>
    </citation>
    <scope>NUCLEOTIDE SEQUENCE</scope>
</reference>
<dbReference type="InterPro" id="IPR027640">
    <property type="entry name" value="Kinesin-like_fam"/>
</dbReference>
<keyword evidence="5" id="KW-0493">Microtubule</keyword>
<keyword evidence="6" id="KW-0175">Coiled coil</keyword>
<evidence type="ECO:0000256" key="4">
    <source>
        <dbReference type="PROSITE-ProRule" id="PRU00283"/>
    </source>
</evidence>
<dbReference type="InterPro" id="IPR001752">
    <property type="entry name" value="Kinesin_motor_dom"/>
</dbReference>
<dbReference type="PRINTS" id="PR00380">
    <property type="entry name" value="KINESINHEAVY"/>
</dbReference>
<accession>A0ABP0U6U9</accession>
<dbReference type="PROSITE" id="PS50067">
    <property type="entry name" value="KINESIN_MOTOR_2"/>
    <property type="match status" value="1"/>
</dbReference>
<name>A0ABP0U6U9_9BRYO</name>
<evidence type="ECO:0000259" key="7">
    <source>
        <dbReference type="PROSITE" id="PS50067"/>
    </source>
</evidence>
<dbReference type="InterPro" id="IPR019821">
    <property type="entry name" value="Kinesin_motor_CS"/>
</dbReference>
<dbReference type="InterPro" id="IPR036961">
    <property type="entry name" value="Kinesin_motor_dom_sf"/>
</dbReference>
<comment type="similarity">
    <text evidence="4 5">Belongs to the TRAFAC class myosin-kinesin ATPase superfamily. Kinesin family.</text>
</comment>
<keyword evidence="2 4" id="KW-0067">ATP-binding</keyword>
<dbReference type="PANTHER" id="PTHR47968:SF17">
    <property type="entry name" value="KINESIN-LIKE PROTEIN"/>
    <property type="match status" value="1"/>
</dbReference>
<proteinExistence type="inferred from homology"/>
<protein>
    <recommendedName>
        <fullName evidence="5">Kinesin-like protein</fullName>
    </recommendedName>
</protein>
<dbReference type="Gene3D" id="3.40.850.10">
    <property type="entry name" value="Kinesin motor domain"/>
    <property type="match status" value="1"/>
</dbReference>
<gene>
    <name evidence="8" type="ORF">CSSPTR1EN2_LOCUS12221</name>
</gene>
<sequence>MSNVAVCVRIRPLSEKEVQYGSIVPCIRRSDQESFTFKDDKEEESVFTFDRVFYEDSIQADVFEFVAKPIVKDAMNAINGTILAYGQTGAGKTHTMEGPNMQNLDDSSAKGILPRVAQCIFEFIQAADETSEFLIKLSMVEIYMEKIRDLLDATKNNLQVKENRAKGIFIAGVTERYVQTEKELLQILQVGLANRAVGATQMNAESSRSHCVFLFTIQQTNSEDRSMKTGKVYLVDLAGSEKVERTGAEGKLLSEAKMINKSLSALGNVINALTSETGSHVPYRDSKLTRILQESLGGNSRTTLLCCCSPSSLHVSETLSTLRFGSRAKQIRNKPKVNAERGRHELEQLLQKSEYESGLDAETSDMVVYEQLRAMLSKKVPPRLDEVIAALQEIFIKEGLLGTGNANYFPEFSTGDIILDLPSLNSDILTTEKGVNGGKQELPDDNIIRTIVILQNSLEDLTEQLDKVTRENEGLKMELGACMHLLKVPSPHVGIHKPISGCKAEGKCSVGKPLIVRPVRGGSDRICELGSCQEVQILDKCDSTQIKWYWWRSLASKLMQNASSLLKRYGFYTSLQRCCAR</sequence>
<evidence type="ECO:0000313" key="8">
    <source>
        <dbReference type="EMBL" id="CAK9214417.1"/>
    </source>
</evidence>
<dbReference type="CDD" id="cd01369">
    <property type="entry name" value="KISc_KHC_KIF5"/>
    <property type="match status" value="1"/>
</dbReference>
<feature type="coiled-coil region" evidence="6">
    <location>
        <begin position="451"/>
        <end position="478"/>
    </location>
</feature>
<evidence type="ECO:0000256" key="5">
    <source>
        <dbReference type="RuleBase" id="RU000394"/>
    </source>
</evidence>
<dbReference type="Proteomes" id="UP001497512">
    <property type="component" value="Chromosome 2"/>
</dbReference>
<evidence type="ECO:0000313" key="9">
    <source>
        <dbReference type="Proteomes" id="UP001497512"/>
    </source>
</evidence>
<organism evidence="8 9">
    <name type="scientific">Sphagnum troendelagicum</name>
    <dbReference type="NCBI Taxonomy" id="128251"/>
    <lineage>
        <taxon>Eukaryota</taxon>
        <taxon>Viridiplantae</taxon>
        <taxon>Streptophyta</taxon>
        <taxon>Embryophyta</taxon>
        <taxon>Bryophyta</taxon>
        <taxon>Sphagnophytina</taxon>
        <taxon>Sphagnopsida</taxon>
        <taxon>Sphagnales</taxon>
        <taxon>Sphagnaceae</taxon>
        <taxon>Sphagnum</taxon>
    </lineage>
</organism>
<dbReference type="InterPro" id="IPR027417">
    <property type="entry name" value="P-loop_NTPase"/>
</dbReference>
<dbReference type="Pfam" id="PF00225">
    <property type="entry name" value="Kinesin"/>
    <property type="match status" value="1"/>
</dbReference>
<feature type="domain" description="Kinesin motor" evidence="7">
    <location>
        <begin position="3"/>
        <end position="331"/>
    </location>
</feature>
<dbReference type="SUPFAM" id="SSF52540">
    <property type="entry name" value="P-loop containing nucleoside triphosphate hydrolases"/>
    <property type="match status" value="1"/>
</dbReference>
<evidence type="ECO:0000256" key="3">
    <source>
        <dbReference type="ARBA" id="ARBA00023175"/>
    </source>
</evidence>
<evidence type="ECO:0000256" key="2">
    <source>
        <dbReference type="ARBA" id="ARBA00022840"/>
    </source>
</evidence>
<keyword evidence="3 4" id="KW-0505">Motor protein</keyword>
<feature type="binding site" evidence="4">
    <location>
        <begin position="86"/>
        <end position="93"/>
    </location>
    <ligand>
        <name>ATP</name>
        <dbReference type="ChEBI" id="CHEBI:30616"/>
    </ligand>
</feature>
<dbReference type="SMART" id="SM00129">
    <property type="entry name" value="KISc"/>
    <property type="match status" value="1"/>
</dbReference>
<dbReference type="PANTHER" id="PTHR47968">
    <property type="entry name" value="CENTROMERE PROTEIN E"/>
    <property type="match status" value="1"/>
</dbReference>
<keyword evidence="1 4" id="KW-0547">Nucleotide-binding</keyword>
<evidence type="ECO:0000256" key="1">
    <source>
        <dbReference type="ARBA" id="ARBA00022741"/>
    </source>
</evidence>
<dbReference type="PROSITE" id="PS00411">
    <property type="entry name" value="KINESIN_MOTOR_1"/>
    <property type="match status" value="1"/>
</dbReference>
<keyword evidence="9" id="KW-1185">Reference proteome</keyword>
<dbReference type="EMBL" id="OZ019894">
    <property type="protein sequence ID" value="CAK9214417.1"/>
    <property type="molecule type" value="Genomic_DNA"/>
</dbReference>